<reference evidence="3" key="1">
    <citation type="journal article" date="2019" name="Int. J. Syst. Evol. Microbiol.">
        <title>The Global Catalogue of Microorganisms (GCM) 10K type strain sequencing project: providing services to taxonomists for standard genome sequencing and annotation.</title>
        <authorList>
            <consortium name="The Broad Institute Genomics Platform"/>
            <consortium name="The Broad Institute Genome Sequencing Center for Infectious Disease"/>
            <person name="Wu L."/>
            <person name="Ma J."/>
        </authorList>
    </citation>
    <scope>NUCLEOTIDE SEQUENCE [LARGE SCALE GENOMIC DNA]</scope>
    <source>
        <strain evidence="3">JCM 9092</strain>
    </source>
</reference>
<feature type="chain" id="PRO_5045553293" evidence="1">
    <location>
        <begin position="26"/>
        <end position="74"/>
    </location>
</feature>
<name>A0ABP6MGM3_9ACTN</name>
<evidence type="ECO:0000313" key="3">
    <source>
        <dbReference type="Proteomes" id="UP001501637"/>
    </source>
</evidence>
<dbReference type="EMBL" id="BAAAUG010000069">
    <property type="protein sequence ID" value="GAA3112664.1"/>
    <property type="molecule type" value="Genomic_DNA"/>
</dbReference>
<protein>
    <submittedName>
        <fullName evidence="2">Uncharacterized protein</fullName>
    </submittedName>
</protein>
<organism evidence="2 3">
    <name type="scientific">Streptomyces rectiviolaceus</name>
    <dbReference type="NCBI Taxonomy" id="332591"/>
    <lineage>
        <taxon>Bacteria</taxon>
        <taxon>Bacillati</taxon>
        <taxon>Actinomycetota</taxon>
        <taxon>Actinomycetes</taxon>
        <taxon>Kitasatosporales</taxon>
        <taxon>Streptomycetaceae</taxon>
        <taxon>Streptomyces</taxon>
    </lineage>
</organism>
<keyword evidence="3" id="KW-1185">Reference proteome</keyword>
<evidence type="ECO:0000313" key="2">
    <source>
        <dbReference type="EMBL" id="GAA3112664.1"/>
    </source>
</evidence>
<keyword evidence="1" id="KW-0732">Signal</keyword>
<proteinExistence type="predicted"/>
<dbReference type="RefSeq" id="WP_344522232.1">
    <property type="nucleotide sequence ID" value="NZ_BAAAUG010000069.1"/>
</dbReference>
<dbReference type="Proteomes" id="UP001501637">
    <property type="component" value="Unassembled WGS sequence"/>
</dbReference>
<comment type="caution">
    <text evidence="2">The sequence shown here is derived from an EMBL/GenBank/DDBJ whole genome shotgun (WGS) entry which is preliminary data.</text>
</comment>
<evidence type="ECO:0000256" key="1">
    <source>
        <dbReference type="SAM" id="SignalP"/>
    </source>
</evidence>
<gene>
    <name evidence="2" type="ORF">GCM10010449_38610</name>
</gene>
<accession>A0ABP6MGM3</accession>
<feature type="signal peptide" evidence="1">
    <location>
        <begin position="1"/>
        <end position="25"/>
    </location>
</feature>
<sequence>MITNMLAAAGLATGALLLAAVPASAEPGPLEELSAAAAKMAAGAEANKDEAMQAEWNSAADSLNGTLALQPKAP</sequence>